<evidence type="ECO:0000313" key="1">
    <source>
        <dbReference type="EMBL" id="RDX43251.1"/>
    </source>
</evidence>
<organism evidence="1 2">
    <name type="scientific">Lentinus brumalis</name>
    <dbReference type="NCBI Taxonomy" id="2498619"/>
    <lineage>
        <taxon>Eukaryota</taxon>
        <taxon>Fungi</taxon>
        <taxon>Dikarya</taxon>
        <taxon>Basidiomycota</taxon>
        <taxon>Agaricomycotina</taxon>
        <taxon>Agaricomycetes</taxon>
        <taxon>Polyporales</taxon>
        <taxon>Polyporaceae</taxon>
        <taxon>Lentinus</taxon>
    </lineage>
</organism>
<gene>
    <name evidence="1" type="ORF">OH76DRAFT_1410349</name>
</gene>
<dbReference type="Proteomes" id="UP000256964">
    <property type="component" value="Unassembled WGS sequence"/>
</dbReference>
<sequence length="458" mass="51763">MMAMTRNEDDHGKPRLPLEVCESVIDRVYHPSLFDHRVNRHCQGALSQCALVCRGWRTRAQMRLFYCVELRTTYLLHVFVELLDQSPSLATHVHVVLIHGSSHYTPADSVFPLFPTVLAGKLPNLRDMSVYGTGIDGRPGSPCRRGERVGARRIKLPHLPLHPWFPVLLNDLRQLTTLRLGVLTFPSFGDFARILHRLSRLQSLVCDGVDWSTLGLVPPCIKRGWFLPELATLKVTWMDVCGVERLSAALGTSLTRLDIHVPYFVPLATENHDPSAVARHAIDLSRFPSLHALTVRLSPSLLKSGYLELYRFMLKSWSPTPSADGRRLTIAPDWPSSFSVRQYCEMMDAISAPTEGALLLTTEVVDPGLSEMHSCGKLRNYTVITLNVADSRGNWNCPQRGWKGKHESWFPVARKLERIHIELTGRDPPIYPWEQWRPSSAVRPPHSLAAPIPEFTYL</sequence>
<evidence type="ECO:0008006" key="3">
    <source>
        <dbReference type="Google" id="ProtNLM"/>
    </source>
</evidence>
<accession>A0A371CSI7</accession>
<keyword evidence="2" id="KW-1185">Reference proteome</keyword>
<reference evidence="1 2" key="1">
    <citation type="journal article" date="2018" name="Biotechnol. Biofuels">
        <title>Integrative visual omics of the white-rot fungus Polyporus brumalis exposes the biotechnological potential of its oxidative enzymes for delignifying raw plant biomass.</title>
        <authorList>
            <person name="Miyauchi S."/>
            <person name="Rancon A."/>
            <person name="Drula E."/>
            <person name="Hage H."/>
            <person name="Chaduli D."/>
            <person name="Favel A."/>
            <person name="Grisel S."/>
            <person name="Henrissat B."/>
            <person name="Herpoel-Gimbert I."/>
            <person name="Ruiz-Duenas F.J."/>
            <person name="Chevret D."/>
            <person name="Hainaut M."/>
            <person name="Lin J."/>
            <person name="Wang M."/>
            <person name="Pangilinan J."/>
            <person name="Lipzen A."/>
            <person name="Lesage-Meessen L."/>
            <person name="Navarro D."/>
            <person name="Riley R."/>
            <person name="Grigoriev I.V."/>
            <person name="Zhou S."/>
            <person name="Raouche S."/>
            <person name="Rosso M.N."/>
        </authorList>
    </citation>
    <scope>NUCLEOTIDE SEQUENCE [LARGE SCALE GENOMIC DNA]</scope>
    <source>
        <strain evidence="1 2">BRFM 1820</strain>
    </source>
</reference>
<dbReference type="AlphaFoldDB" id="A0A371CSI7"/>
<evidence type="ECO:0000313" key="2">
    <source>
        <dbReference type="Proteomes" id="UP000256964"/>
    </source>
</evidence>
<dbReference type="SUPFAM" id="SSF52058">
    <property type="entry name" value="L domain-like"/>
    <property type="match status" value="1"/>
</dbReference>
<name>A0A371CSI7_9APHY</name>
<protein>
    <recommendedName>
        <fullName evidence="3">F-box domain-containing protein</fullName>
    </recommendedName>
</protein>
<proteinExistence type="predicted"/>
<dbReference type="EMBL" id="KZ857468">
    <property type="protein sequence ID" value="RDX43251.1"/>
    <property type="molecule type" value="Genomic_DNA"/>
</dbReference>
<dbReference type="OrthoDB" id="2757906at2759"/>